<accession>A0A846HG56</accession>
<dbReference type="EMBL" id="JTCM02000076">
    <property type="protein sequence ID" value="NEU75634.1"/>
    <property type="molecule type" value="Genomic_DNA"/>
</dbReference>
<reference evidence="1 2" key="1">
    <citation type="journal article" date="2015" name="Genome Announc.">
        <title>Draft Genome Sequence of Cyanobacterium Hassallia byssoidea Strain VB512170, Isolated from Monuments in India.</title>
        <authorList>
            <person name="Singh D."/>
            <person name="Chandrababunaidu M.M."/>
            <person name="Panda A."/>
            <person name="Sen D."/>
            <person name="Bhattacharyya S."/>
            <person name="Adhikary S.P."/>
            <person name="Tripathy S."/>
        </authorList>
    </citation>
    <scope>NUCLEOTIDE SEQUENCE [LARGE SCALE GENOMIC DNA]</scope>
    <source>
        <strain evidence="1 2">VB512170</strain>
    </source>
</reference>
<evidence type="ECO:0000313" key="2">
    <source>
        <dbReference type="Proteomes" id="UP000031549"/>
    </source>
</evidence>
<dbReference type="Proteomes" id="UP000031549">
    <property type="component" value="Unassembled WGS sequence"/>
</dbReference>
<sequence>MKNHTFGRRSPVKKHLTLTFMNSCTTRPSRDVPDRTSLQFAATSVQIAATSIQFAATSVQIVVTSVQIAATSVQSRGRWKNRCAIAVGARCKISESELFQLFNLSLTNYPHR</sequence>
<evidence type="ECO:0000313" key="1">
    <source>
        <dbReference type="EMBL" id="NEU75634.1"/>
    </source>
</evidence>
<comment type="caution">
    <text evidence="1">The sequence shown here is derived from an EMBL/GenBank/DDBJ whole genome shotgun (WGS) entry which is preliminary data.</text>
</comment>
<protein>
    <submittedName>
        <fullName evidence="1">Uncharacterized protein</fullName>
    </submittedName>
</protein>
<dbReference type="RefSeq" id="WP_163519158.1">
    <property type="nucleotide sequence ID" value="NZ_JTCM02000076.1"/>
</dbReference>
<keyword evidence="2" id="KW-1185">Reference proteome</keyword>
<proteinExistence type="predicted"/>
<dbReference type="AlphaFoldDB" id="A0A846HG56"/>
<gene>
    <name evidence="1" type="ORF">PI95_024505</name>
</gene>
<organism evidence="1 2">
    <name type="scientific">Hassallia byssoidea VB512170</name>
    <dbReference type="NCBI Taxonomy" id="1304833"/>
    <lineage>
        <taxon>Bacteria</taxon>
        <taxon>Bacillati</taxon>
        <taxon>Cyanobacteriota</taxon>
        <taxon>Cyanophyceae</taxon>
        <taxon>Nostocales</taxon>
        <taxon>Tolypothrichaceae</taxon>
        <taxon>Hassallia</taxon>
    </lineage>
</organism>
<name>A0A846HG56_9CYAN</name>